<sequence length="141" mass="14284">MGVLIVAGFTFIGVEVWRRATDPNHPRAFGRHPDTATLGATTAGTTAASALPPEALAPLLKLPEGSRIEAMTSVGSRLAVQVALPGGAQQIVLLEPSTGKVQIAVVTGTTSSGTPSSPVGASTGGVPEPNQTMRPQVPRTP</sequence>
<proteinExistence type="predicted"/>
<dbReference type="AlphaFoldDB" id="A0A560FKX3"/>
<feature type="region of interest" description="Disordered" evidence="1">
    <location>
        <begin position="108"/>
        <end position="141"/>
    </location>
</feature>
<protein>
    <submittedName>
        <fullName evidence="2">Uncharacterized protein</fullName>
    </submittedName>
</protein>
<evidence type="ECO:0000313" key="3">
    <source>
        <dbReference type="Proteomes" id="UP000316545"/>
    </source>
</evidence>
<accession>A0A560FKX3</accession>
<evidence type="ECO:0000256" key="1">
    <source>
        <dbReference type="SAM" id="MobiDB-lite"/>
    </source>
</evidence>
<dbReference type="EMBL" id="VITO01000016">
    <property type="protein sequence ID" value="TWB22256.1"/>
    <property type="molecule type" value="Genomic_DNA"/>
</dbReference>
<name>A0A560FKX3_9PROT</name>
<evidence type="ECO:0000313" key="2">
    <source>
        <dbReference type="EMBL" id="TWB22256.1"/>
    </source>
</evidence>
<organism evidence="2 3">
    <name type="scientific">Nitrospirillum amazonense</name>
    <dbReference type="NCBI Taxonomy" id="28077"/>
    <lineage>
        <taxon>Bacteria</taxon>
        <taxon>Pseudomonadati</taxon>
        <taxon>Pseudomonadota</taxon>
        <taxon>Alphaproteobacteria</taxon>
        <taxon>Rhodospirillales</taxon>
        <taxon>Azospirillaceae</taxon>
        <taxon>Nitrospirillum</taxon>
    </lineage>
</organism>
<dbReference type="Proteomes" id="UP000316545">
    <property type="component" value="Unassembled WGS sequence"/>
</dbReference>
<feature type="compositionally biased region" description="Low complexity" evidence="1">
    <location>
        <begin position="108"/>
        <end position="127"/>
    </location>
</feature>
<comment type="caution">
    <text evidence="2">The sequence shown here is derived from an EMBL/GenBank/DDBJ whole genome shotgun (WGS) entry which is preliminary data.</text>
</comment>
<keyword evidence="3" id="KW-1185">Reference proteome</keyword>
<feature type="compositionally biased region" description="Low complexity" evidence="1">
    <location>
        <begin position="35"/>
        <end position="50"/>
    </location>
</feature>
<gene>
    <name evidence="2" type="ORF">FBZ88_11687</name>
</gene>
<feature type="region of interest" description="Disordered" evidence="1">
    <location>
        <begin position="23"/>
        <end position="50"/>
    </location>
</feature>
<reference evidence="2 3" key="1">
    <citation type="submission" date="2019-06" db="EMBL/GenBank/DDBJ databases">
        <title>Genomic Encyclopedia of Type Strains, Phase IV (KMG-V): Genome sequencing to study the core and pangenomes of soil and plant-associated prokaryotes.</title>
        <authorList>
            <person name="Whitman W."/>
        </authorList>
    </citation>
    <scope>NUCLEOTIDE SEQUENCE [LARGE SCALE GENOMIC DNA]</scope>
    <source>
        <strain evidence="2 3">BR 11865</strain>
    </source>
</reference>